<proteinExistence type="predicted"/>
<accession>A0A932GRC7</accession>
<dbReference type="PIRSF" id="PIRSF004729">
    <property type="entry name" value="MutL"/>
    <property type="match status" value="1"/>
</dbReference>
<evidence type="ECO:0000313" key="2">
    <source>
        <dbReference type="Proteomes" id="UP000741360"/>
    </source>
</evidence>
<gene>
    <name evidence="1" type="ORF">HYY65_11540</name>
</gene>
<name>A0A932GRC7_UNCTE</name>
<protein>
    <submittedName>
        <fullName evidence="1">Glutamate mutase L</fullName>
    </submittedName>
</protein>
<reference evidence="1" key="1">
    <citation type="submission" date="2020-07" db="EMBL/GenBank/DDBJ databases">
        <title>Huge and variable diversity of episymbiotic CPR bacteria and DPANN archaea in groundwater ecosystems.</title>
        <authorList>
            <person name="He C.Y."/>
            <person name="Keren R."/>
            <person name="Whittaker M."/>
            <person name="Farag I.F."/>
            <person name="Doudna J."/>
            <person name="Cate J.H.D."/>
            <person name="Banfield J.F."/>
        </authorList>
    </citation>
    <scope>NUCLEOTIDE SEQUENCE</scope>
    <source>
        <strain evidence="1">NC_groundwater_717_Ag_S-0.2um_59_8</strain>
    </source>
</reference>
<organism evidence="1 2">
    <name type="scientific">Tectimicrobiota bacterium</name>
    <dbReference type="NCBI Taxonomy" id="2528274"/>
    <lineage>
        <taxon>Bacteria</taxon>
        <taxon>Pseudomonadati</taxon>
        <taxon>Nitrospinota/Tectimicrobiota group</taxon>
        <taxon>Candidatus Tectimicrobiota</taxon>
    </lineage>
</organism>
<dbReference type="Pfam" id="PF13941">
    <property type="entry name" value="MutL"/>
    <property type="match status" value="1"/>
</dbReference>
<evidence type="ECO:0000313" key="1">
    <source>
        <dbReference type="EMBL" id="MBI3015663.1"/>
    </source>
</evidence>
<dbReference type="InterPro" id="IPR006230">
    <property type="entry name" value="MutL"/>
</dbReference>
<dbReference type="NCBIfam" id="TIGR01319">
    <property type="entry name" value="glmL_fam"/>
    <property type="match status" value="1"/>
</dbReference>
<sequence length="478" mass="50528">MNSELALLVDIGSTYTKMISVDIGRNLVVGRSAAPSTVGRGVQHGLLEALRRLTGEPVSSLKEGLSPFGHLFASSSAAGGLRMVVIGLVASLTVEAGRRTALGAGAKVIGGFGDKLGPQEISRIEELSPDIILLAGGTDGGDRDTILHNAMAVALSKICCPVVASGNRECAGEVAHILQSGRKEVRTAENVMPDLLKLNPVSAGKEIRDVFFERITEAKGLEVVKQWFPVIMPTPMAVLQGASILSQGTSDAPGLGELIVLDVGGATTDVHSIAWGKPKHGGVVMEGLEEPFAKRTVEGDLGIRCNASTIVGHMGLPAVQEELGCFAGDSGPSSEAELLHHVNLLSRDTTRLPETPWEREVDFALASVCLRIALNRHAGRMIGEIHSSMAMKPFLIQRGKDLREVPHLIGTGGIFSYQERAADLLRRSLQNQGDGVLSPVSPALHLDSGYLLWAAGLLQEAAPGTAFAIARESLRRVE</sequence>
<dbReference type="EMBL" id="JACPSX010000219">
    <property type="protein sequence ID" value="MBI3015663.1"/>
    <property type="molecule type" value="Genomic_DNA"/>
</dbReference>
<dbReference type="Proteomes" id="UP000741360">
    <property type="component" value="Unassembled WGS sequence"/>
</dbReference>
<dbReference type="AlphaFoldDB" id="A0A932GRC7"/>
<comment type="caution">
    <text evidence="1">The sequence shown here is derived from an EMBL/GenBank/DDBJ whole genome shotgun (WGS) entry which is preliminary data.</text>
</comment>